<feature type="transmembrane region" description="Helical" evidence="9">
    <location>
        <begin position="400"/>
        <end position="423"/>
    </location>
</feature>
<evidence type="ECO:0000313" key="11">
    <source>
        <dbReference type="EMBL" id="KAH6887023.1"/>
    </source>
</evidence>
<dbReference type="GO" id="GO:0140359">
    <property type="term" value="F:ABC-type transporter activity"/>
    <property type="evidence" value="ECO:0007669"/>
    <property type="project" value="InterPro"/>
</dbReference>
<evidence type="ECO:0000256" key="2">
    <source>
        <dbReference type="ARBA" id="ARBA00022448"/>
    </source>
</evidence>
<dbReference type="PROSITE" id="PS50893">
    <property type="entry name" value="ABC_TRANSPORTER_2"/>
    <property type="match status" value="2"/>
</dbReference>
<evidence type="ECO:0000256" key="5">
    <source>
        <dbReference type="ARBA" id="ARBA00022840"/>
    </source>
</evidence>
<feature type="transmembrane region" description="Helical" evidence="9">
    <location>
        <begin position="514"/>
        <end position="539"/>
    </location>
</feature>
<evidence type="ECO:0000256" key="4">
    <source>
        <dbReference type="ARBA" id="ARBA00022741"/>
    </source>
</evidence>
<comment type="subcellular location">
    <subcellularLocation>
        <location evidence="1">Membrane</location>
        <topology evidence="1">Multi-pass membrane protein</topology>
    </subcellularLocation>
</comment>
<dbReference type="Pfam" id="PF00005">
    <property type="entry name" value="ABC_tran"/>
    <property type="match status" value="2"/>
</dbReference>
<dbReference type="InterPro" id="IPR043926">
    <property type="entry name" value="ABCG_dom"/>
</dbReference>
<comment type="caution">
    <text evidence="11">The sequence shown here is derived from an EMBL/GenBank/DDBJ whole genome shotgun (WGS) entry which is preliminary data.</text>
</comment>
<reference evidence="11 12" key="1">
    <citation type="journal article" date="2021" name="Nat. Commun.">
        <title>Genetic determinants of endophytism in the Arabidopsis root mycobiome.</title>
        <authorList>
            <person name="Mesny F."/>
            <person name="Miyauchi S."/>
            <person name="Thiergart T."/>
            <person name="Pickel B."/>
            <person name="Atanasova L."/>
            <person name="Karlsson M."/>
            <person name="Huettel B."/>
            <person name="Barry K.W."/>
            <person name="Haridas S."/>
            <person name="Chen C."/>
            <person name="Bauer D."/>
            <person name="Andreopoulos W."/>
            <person name="Pangilinan J."/>
            <person name="LaButti K."/>
            <person name="Riley R."/>
            <person name="Lipzen A."/>
            <person name="Clum A."/>
            <person name="Drula E."/>
            <person name="Henrissat B."/>
            <person name="Kohler A."/>
            <person name="Grigoriev I.V."/>
            <person name="Martin F.M."/>
            <person name="Hacquard S."/>
        </authorList>
    </citation>
    <scope>NUCLEOTIDE SEQUENCE [LARGE SCALE GENOMIC DNA]</scope>
    <source>
        <strain evidence="11 12">MPI-CAGE-CH-0241</strain>
    </source>
</reference>
<dbReference type="InterPro" id="IPR003439">
    <property type="entry name" value="ABC_transporter-like_ATP-bd"/>
</dbReference>
<organism evidence="11 12">
    <name type="scientific">Thelonectria olida</name>
    <dbReference type="NCBI Taxonomy" id="1576542"/>
    <lineage>
        <taxon>Eukaryota</taxon>
        <taxon>Fungi</taxon>
        <taxon>Dikarya</taxon>
        <taxon>Ascomycota</taxon>
        <taxon>Pezizomycotina</taxon>
        <taxon>Sordariomycetes</taxon>
        <taxon>Hypocreomycetidae</taxon>
        <taxon>Hypocreales</taxon>
        <taxon>Nectriaceae</taxon>
        <taxon>Thelonectria</taxon>
    </lineage>
</organism>
<dbReference type="Proteomes" id="UP000777438">
    <property type="component" value="Unassembled WGS sequence"/>
</dbReference>
<feature type="transmembrane region" description="Helical" evidence="9">
    <location>
        <begin position="1189"/>
        <end position="1210"/>
    </location>
</feature>
<dbReference type="OrthoDB" id="66620at2759"/>
<keyword evidence="4" id="KW-0547">Nucleotide-binding</keyword>
<evidence type="ECO:0000259" key="10">
    <source>
        <dbReference type="PROSITE" id="PS50893"/>
    </source>
</evidence>
<feature type="transmembrane region" description="Helical" evidence="9">
    <location>
        <begin position="1270"/>
        <end position="1291"/>
    </location>
</feature>
<dbReference type="Pfam" id="PF19055">
    <property type="entry name" value="ABC2_membrane_7"/>
    <property type="match status" value="2"/>
</dbReference>
<dbReference type="SUPFAM" id="SSF52540">
    <property type="entry name" value="P-loop containing nucleoside triphosphate hydrolases"/>
    <property type="match status" value="2"/>
</dbReference>
<keyword evidence="7 9" id="KW-0472">Membrane</keyword>
<evidence type="ECO:0000256" key="3">
    <source>
        <dbReference type="ARBA" id="ARBA00022692"/>
    </source>
</evidence>
<dbReference type="InterPro" id="IPR050352">
    <property type="entry name" value="ABCG_transporters"/>
</dbReference>
<name>A0A9P9ANS8_9HYPO</name>
<dbReference type="PANTHER" id="PTHR48041">
    <property type="entry name" value="ABC TRANSPORTER G FAMILY MEMBER 28"/>
    <property type="match status" value="1"/>
</dbReference>
<evidence type="ECO:0000256" key="1">
    <source>
        <dbReference type="ARBA" id="ARBA00004141"/>
    </source>
</evidence>
<dbReference type="PANTHER" id="PTHR48041:SF119">
    <property type="entry name" value="ROA1P"/>
    <property type="match status" value="1"/>
</dbReference>
<dbReference type="Gene3D" id="3.40.50.300">
    <property type="entry name" value="P-loop containing nucleotide triphosphate hydrolases"/>
    <property type="match status" value="2"/>
</dbReference>
<dbReference type="PROSITE" id="PS00211">
    <property type="entry name" value="ABC_TRANSPORTER_1"/>
    <property type="match status" value="2"/>
</dbReference>
<feature type="transmembrane region" description="Helical" evidence="9">
    <location>
        <begin position="1123"/>
        <end position="1150"/>
    </location>
</feature>
<evidence type="ECO:0000256" key="9">
    <source>
        <dbReference type="SAM" id="Phobius"/>
    </source>
</evidence>
<evidence type="ECO:0000256" key="7">
    <source>
        <dbReference type="ARBA" id="ARBA00023136"/>
    </source>
</evidence>
<keyword evidence="12" id="KW-1185">Reference proteome</keyword>
<feature type="transmembrane region" description="Helical" evidence="9">
    <location>
        <begin position="545"/>
        <end position="564"/>
    </location>
</feature>
<dbReference type="Pfam" id="PF01061">
    <property type="entry name" value="ABC2_membrane"/>
    <property type="match status" value="2"/>
</dbReference>
<dbReference type="InterPro" id="IPR027417">
    <property type="entry name" value="P-loop_NTPase"/>
</dbReference>
<feature type="transmembrane region" description="Helical" evidence="9">
    <location>
        <begin position="1049"/>
        <end position="1071"/>
    </location>
</feature>
<dbReference type="InterPro" id="IPR003593">
    <property type="entry name" value="AAA+_ATPase"/>
</dbReference>
<dbReference type="SMART" id="SM00382">
    <property type="entry name" value="AAA"/>
    <property type="match status" value="2"/>
</dbReference>
<keyword evidence="3 9" id="KW-0812">Transmembrane</keyword>
<dbReference type="GO" id="GO:0016020">
    <property type="term" value="C:membrane"/>
    <property type="evidence" value="ECO:0007669"/>
    <property type="project" value="UniProtKB-SubCell"/>
</dbReference>
<feature type="transmembrane region" description="Helical" evidence="9">
    <location>
        <begin position="633"/>
        <end position="656"/>
    </location>
</feature>
<keyword evidence="2" id="KW-0813">Transport</keyword>
<evidence type="ECO:0000256" key="8">
    <source>
        <dbReference type="SAM" id="MobiDB-lite"/>
    </source>
</evidence>
<feature type="region of interest" description="Disordered" evidence="8">
    <location>
        <begin position="664"/>
        <end position="688"/>
    </location>
</feature>
<keyword evidence="5" id="KW-0067">ATP-binding</keyword>
<dbReference type="InterPro" id="IPR017871">
    <property type="entry name" value="ABC_transporter-like_CS"/>
</dbReference>
<keyword evidence="11" id="KW-0378">Hydrolase</keyword>
<gene>
    <name evidence="11" type="ORF">B0T10DRAFT_443245</name>
</gene>
<dbReference type="InterPro" id="IPR013525">
    <property type="entry name" value="ABC2_TM"/>
</dbReference>
<feature type="transmembrane region" description="Helical" evidence="9">
    <location>
        <begin position="1156"/>
        <end position="1177"/>
    </location>
</feature>
<evidence type="ECO:0000256" key="6">
    <source>
        <dbReference type="ARBA" id="ARBA00022989"/>
    </source>
</evidence>
<feature type="transmembrane region" description="Helical" evidence="9">
    <location>
        <begin position="1083"/>
        <end position="1102"/>
    </location>
</feature>
<proteinExistence type="predicted"/>
<evidence type="ECO:0000313" key="12">
    <source>
        <dbReference type="Proteomes" id="UP000777438"/>
    </source>
</evidence>
<feature type="domain" description="ABC transporter" evidence="10">
    <location>
        <begin position="702"/>
        <end position="951"/>
    </location>
</feature>
<accession>A0A9P9ANS8</accession>
<keyword evidence="6 9" id="KW-1133">Transmembrane helix</keyword>
<dbReference type="EMBL" id="JAGPYM010000015">
    <property type="protein sequence ID" value="KAH6887023.1"/>
    <property type="molecule type" value="Genomic_DNA"/>
</dbReference>
<feature type="domain" description="ABC transporter" evidence="10">
    <location>
        <begin position="76"/>
        <end position="314"/>
    </location>
</feature>
<feature type="transmembrane region" description="Helical" evidence="9">
    <location>
        <begin position="435"/>
        <end position="454"/>
    </location>
</feature>
<sequence>MALSPSDKSQEAQHVVSNIYMDESFPLRPLVESMKPPSVNSTTNIFSNEVEPVKVQIRHLGVELTPPNAFWSGTISYYNKLTKSPHSRPKALLRSVSADLQPSLTAIIGASGSGKTTLLDALSDRLTGRAQISQGTVLFNGRPGVDNIKHAYVTQQDVLLPSLTVRETLRYAADLRLPLTTARERHAVVEDVITELGLQKCADTRIGNSRNRGCSGGEKRRVSIGVQLLANPSLLCLDEPTTGLDAASAFQLATTLRRISQRGRLVMMTIHQPRPEIWSLFDNVIVLADGGPVYSGPVSESLEWFTRNGFEKAPFINPADFIIDTAAIDYRASQLEDETRARVNALKSAWHEEGERRFPYLPGPECPLHTIPARKKHTSQFQQLRVLTHRTVKVTYRDPLGMTASVTEAILMGLAVGYMFYDLGRDQAGIRSRQGCLYVVASLQGYLILIFETYRMTLDMPIFDREALEHCVSPAAFVFSRRLARLLTEDLPVPLIFSTLIYFMARLDGQTHKFFIFFAITMINHYIAVLCATACVVISRNFPSASLIASLIYTLQSLASGMIVQVDTIPVYVRWTRWITYTFYTFSAYVGNEFQGNFYDCPFSGSQTNPKCAQYSGDFVIKSLGFPQHWTGHAIACMVGFAAFFLLFSVVGLQYLKPTSMANARTPEPQKELAENAHGTHQQPTAKMPSVPVELQQFALALSTKTLRTMRTGPPRKVILTPINARFEPGVLNVILGPSGSGKSSLLNAMAQRLQDSMSTKYGQSGTITFDGVEPSGLALKSICSYVHQDGELLLPAMTVRETLRYAAALRLPRSMSRKDRHQRAEEMLLKMGLKNCADTLIGSESFRGISGGEKRRVSLAIQILTDPQVLLVDEPTSGLDAFTANSIVQVLQDLAQEGRTIVMAIHQPRSDLFCYFGNVLLLSQGGSPVYSGPAKDMTEYLSQCGYTCPVQTNPADFALDMITDLYQHGMEGEESRQRVQRLVALWRQRQHSPTLQSVGSEAAQGQERLSEIKSSPEISPATATALRISLPLLIRRAVTNTCRQPQLVLARIMQSSGVAIIFTLFFAHLGDDYSSIQTRLGFFQQLGGFYIIGMLTNAAIYPNERDVAYREIQDGAYGVNSFLASYTIVELPFEMINSFFFGILAVFAIGLPHTAATYFVAGLACFSGLSCGESLGIMFNTLFSHTGFAINLMGVFLALANSMAGVLSLDMPSLFDALNYLSPIRYQVRGVAYYSLRGLSFECNFDDGSCPISTGNEALKLYKFDEDPVVSIMGMVACVVAYRAFAWLLLKVARNVR</sequence>
<protein>
    <submittedName>
        <fullName evidence="11">P-loop containing nucleoside triphosphate hydrolase protein</fullName>
    </submittedName>
</protein>
<dbReference type="GO" id="GO:0016887">
    <property type="term" value="F:ATP hydrolysis activity"/>
    <property type="evidence" value="ECO:0007669"/>
    <property type="project" value="InterPro"/>
</dbReference>
<dbReference type="GO" id="GO:0005524">
    <property type="term" value="F:ATP binding"/>
    <property type="evidence" value="ECO:0007669"/>
    <property type="project" value="UniProtKB-KW"/>
</dbReference>